<dbReference type="InterPro" id="IPR007481">
    <property type="entry name" value="SspB"/>
</dbReference>
<name>A0A7W7KMW7_PSENT</name>
<dbReference type="InterPro" id="IPR036760">
    <property type="entry name" value="SspB-like_sf"/>
</dbReference>
<dbReference type="SUPFAM" id="SSF101738">
    <property type="entry name" value="SspB-like"/>
    <property type="match status" value="1"/>
</dbReference>
<proteinExistence type="predicted"/>
<evidence type="ECO:0000313" key="2">
    <source>
        <dbReference type="Proteomes" id="UP000566995"/>
    </source>
</evidence>
<sequence>MSEALPDAAITPYKPFYLKCCYDWFVANKWSPVLVYLAAYPGCSGDLVTDSSGRNSVIIAPSAIQDLVLDVPHGGISFTVEQDGLPIAVQVPFGAVIALYAHENGNGPVWEVDIPAAPADAEGRPVGKPHLSVVRSS</sequence>
<dbReference type="PANTHER" id="PTHR37486">
    <property type="entry name" value="STRINGENT STARVATION PROTEIN B"/>
    <property type="match status" value="1"/>
</dbReference>
<protein>
    <submittedName>
        <fullName evidence="1">Stringent starvation protein B</fullName>
    </submittedName>
</protein>
<dbReference type="AlphaFoldDB" id="A0A7W7KMW7"/>
<dbReference type="GO" id="GO:0005829">
    <property type="term" value="C:cytosol"/>
    <property type="evidence" value="ECO:0007669"/>
    <property type="project" value="TreeGrafter"/>
</dbReference>
<dbReference type="Gene3D" id="2.30.30.220">
    <property type="entry name" value="SspB-like"/>
    <property type="match status" value="1"/>
</dbReference>
<accession>A0A7W7KMW7</accession>
<dbReference type="PANTHER" id="PTHR37486:SF1">
    <property type="entry name" value="STRINGENT STARVATION PROTEIN B"/>
    <property type="match status" value="1"/>
</dbReference>
<comment type="caution">
    <text evidence="1">The sequence shown here is derived from an EMBL/GenBank/DDBJ whole genome shotgun (WGS) entry which is preliminary data.</text>
</comment>
<reference evidence="1 2" key="1">
    <citation type="submission" date="2020-08" db="EMBL/GenBank/DDBJ databases">
        <title>Functional genomics of gut bacteria from endangered species of beetles.</title>
        <authorList>
            <person name="Carlos-Shanley C."/>
        </authorList>
    </citation>
    <scope>NUCLEOTIDE SEQUENCE [LARGE SCALE GENOMIC DNA]</scope>
    <source>
        <strain evidence="1 2">S00179</strain>
    </source>
</reference>
<evidence type="ECO:0000313" key="1">
    <source>
        <dbReference type="EMBL" id="MBB4865426.1"/>
    </source>
</evidence>
<organism evidence="1 2">
    <name type="scientific">Pseudomonas nitroreducens</name>
    <dbReference type="NCBI Taxonomy" id="46680"/>
    <lineage>
        <taxon>Bacteria</taxon>
        <taxon>Pseudomonadati</taxon>
        <taxon>Pseudomonadota</taxon>
        <taxon>Gammaproteobacteria</taxon>
        <taxon>Pseudomonadales</taxon>
        <taxon>Pseudomonadaceae</taxon>
        <taxon>Pseudomonas</taxon>
    </lineage>
</organism>
<dbReference type="Proteomes" id="UP000566995">
    <property type="component" value="Unassembled WGS sequence"/>
</dbReference>
<dbReference type="GO" id="GO:0005840">
    <property type="term" value="C:ribosome"/>
    <property type="evidence" value="ECO:0007669"/>
    <property type="project" value="TreeGrafter"/>
</dbReference>
<gene>
    <name evidence="1" type="ORF">HNP46_004307</name>
</gene>
<dbReference type="EMBL" id="JACHLI010000018">
    <property type="protein sequence ID" value="MBB4865426.1"/>
    <property type="molecule type" value="Genomic_DNA"/>
</dbReference>
<dbReference type="GO" id="GO:0045732">
    <property type="term" value="P:positive regulation of protein catabolic process"/>
    <property type="evidence" value="ECO:0007669"/>
    <property type="project" value="TreeGrafter"/>
</dbReference>
<dbReference type="RefSeq" id="WP_184592904.1">
    <property type="nucleotide sequence ID" value="NZ_JACHLI010000018.1"/>
</dbReference>